<gene>
    <name evidence="5" type="ORF">EG856_03030</name>
</gene>
<protein>
    <submittedName>
        <fullName evidence="5">DUF402 domain-containing protein</fullName>
    </submittedName>
</protein>
<name>A0A4P6MSM7_9BACT</name>
<feature type="domain" description="DUF402" evidence="4">
    <location>
        <begin position="26"/>
        <end position="164"/>
    </location>
</feature>
<evidence type="ECO:0000259" key="4">
    <source>
        <dbReference type="Pfam" id="PF04167"/>
    </source>
</evidence>
<evidence type="ECO:0000313" key="5">
    <source>
        <dbReference type="EMBL" id="QBF34871.1"/>
    </source>
</evidence>
<organism evidence="5 6">
    <name type="scientific">Mycoplasmopsis phocirhinis</name>
    <dbReference type="NCBI Taxonomy" id="142650"/>
    <lineage>
        <taxon>Bacteria</taxon>
        <taxon>Bacillati</taxon>
        <taxon>Mycoplasmatota</taxon>
        <taxon>Mycoplasmoidales</taxon>
        <taxon>Metamycoplasmataceae</taxon>
        <taxon>Mycoplasmopsis</taxon>
    </lineage>
</organism>
<dbReference type="EMBL" id="CP034841">
    <property type="protein sequence ID" value="QBF34871.1"/>
    <property type="molecule type" value="Genomic_DNA"/>
</dbReference>
<dbReference type="SUPFAM" id="SSF159234">
    <property type="entry name" value="FomD-like"/>
    <property type="match status" value="1"/>
</dbReference>
<dbReference type="InterPro" id="IPR035930">
    <property type="entry name" value="FomD-like_sf"/>
</dbReference>
<dbReference type="Proteomes" id="UP000289326">
    <property type="component" value="Chromosome"/>
</dbReference>
<dbReference type="Pfam" id="PF04167">
    <property type="entry name" value="DUF402"/>
    <property type="match status" value="1"/>
</dbReference>
<dbReference type="InterPro" id="IPR016882">
    <property type="entry name" value="SA1684"/>
</dbReference>
<dbReference type="PIRSF" id="PIRSF028345">
    <property type="entry name" value="UCP028345"/>
    <property type="match status" value="1"/>
</dbReference>
<reference evidence="5 6" key="1">
    <citation type="submission" date="2019-01" db="EMBL/GenBank/DDBJ databases">
        <title>Complete sequence and annotation of the Mycoplasma phocirhinis strain 852T genome.</title>
        <authorList>
            <person name="Frasca S.Jr."/>
            <person name="Kutish G.F."/>
            <person name="Castellanos Gell J."/>
            <person name="Michaels D.L."/>
            <person name="Brown D.R."/>
        </authorList>
    </citation>
    <scope>NUCLEOTIDE SEQUENCE [LARGE SCALE GENOMIC DNA]</scope>
    <source>
        <strain evidence="5 6">852</strain>
    </source>
</reference>
<keyword evidence="2" id="KW-0378">Hydrolase</keyword>
<dbReference type="KEGG" id="mphi:EG856_03030"/>
<accession>A0A4P6MSM7</accession>
<keyword evidence="1" id="KW-0479">Metal-binding</keyword>
<keyword evidence="3" id="KW-0460">Magnesium</keyword>
<dbReference type="InterPro" id="IPR050212">
    <property type="entry name" value="Ntdp-like"/>
</dbReference>
<dbReference type="RefSeq" id="WP_130429648.1">
    <property type="nucleotide sequence ID" value="NZ_CP034841.1"/>
</dbReference>
<dbReference type="Gene3D" id="2.40.380.10">
    <property type="entry name" value="FomD-like"/>
    <property type="match status" value="1"/>
</dbReference>
<dbReference type="OrthoDB" id="1645325at2"/>
<dbReference type="GO" id="GO:0016787">
    <property type="term" value="F:hydrolase activity"/>
    <property type="evidence" value="ECO:0007669"/>
    <property type="project" value="UniProtKB-KW"/>
</dbReference>
<dbReference type="InterPro" id="IPR007295">
    <property type="entry name" value="DUF402"/>
</dbReference>
<dbReference type="PANTHER" id="PTHR39159:SF1">
    <property type="entry name" value="UPF0374 PROTEIN YGAC"/>
    <property type="match status" value="1"/>
</dbReference>
<evidence type="ECO:0000313" key="6">
    <source>
        <dbReference type="Proteomes" id="UP000289326"/>
    </source>
</evidence>
<proteinExistence type="predicted"/>
<dbReference type="GO" id="GO:0046872">
    <property type="term" value="F:metal ion binding"/>
    <property type="evidence" value="ECO:0007669"/>
    <property type="project" value="UniProtKB-KW"/>
</dbReference>
<keyword evidence="6" id="KW-1185">Reference proteome</keyword>
<evidence type="ECO:0000256" key="2">
    <source>
        <dbReference type="ARBA" id="ARBA00022801"/>
    </source>
</evidence>
<dbReference type="PANTHER" id="PTHR39159">
    <property type="match status" value="1"/>
</dbReference>
<sequence length="196" mass="23627">MPNNKKREMIFPLLGAIVNVQAYKYDGTLYRQWNGAKVIRNTDDHYVLFLYRTKVGEKYKNSWNYNVPVIWFLPKRENYNGLVMLEKTNNYIYVNLASKPIYEDNTIKFIDFDLDIKCYPRREMLVVDRDEFKQNAINFNYSLSLKKLIYAGLEQAIEKKNQKKYFFNPKLIHYYVNIIKKDNCLPKKFRNSLKDE</sequence>
<dbReference type="AlphaFoldDB" id="A0A4P6MSM7"/>
<evidence type="ECO:0000256" key="3">
    <source>
        <dbReference type="ARBA" id="ARBA00022842"/>
    </source>
</evidence>
<evidence type="ECO:0000256" key="1">
    <source>
        <dbReference type="ARBA" id="ARBA00022723"/>
    </source>
</evidence>